<keyword evidence="3" id="KW-1185">Reference proteome</keyword>
<proteinExistence type="predicted"/>
<comment type="caution">
    <text evidence="2">The sequence shown here is derived from an EMBL/GenBank/DDBJ whole genome shotgun (WGS) entry which is preliminary data.</text>
</comment>
<gene>
    <name evidence="2" type="ORF">PNOK_0637600</name>
</gene>
<dbReference type="InParanoid" id="A0A286UE73"/>
<accession>A0A286UE73</accession>
<protein>
    <submittedName>
        <fullName evidence="2">Uncharacterized protein</fullName>
    </submittedName>
</protein>
<name>A0A286UE73_9AGAM</name>
<reference evidence="2 3" key="1">
    <citation type="journal article" date="2017" name="Mol. Ecol.">
        <title>Comparative and population genomic landscape of Phellinus noxius: A hypervariable fungus causing root rot in trees.</title>
        <authorList>
            <person name="Chung C.L."/>
            <person name="Lee T.J."/>
            <person name="Akiba M."/>
            <person name="Lee H.H."/>
            <person name="Kuo T.H."/>
            <person name="Liu D."/>
            <person name="Ke H.M."/>
            <person name="Yokoi T."/>
            <person name="Roa M.B."/>
            <person name="Lu M.J."/>
            <person name="Chang Y.Y."/>
            <person name="Ann P.J."/>
            <person name="Tsai J.N."/>
            <person name="Chen C.Y."/>
            <person name="Tzean S.S."/>
            <person name="Ota Y."/>
            <person name="Hattori T."/>
            <person name="Sahashi N."/>
            <person name="Liou R.F."/>
            <person name="Kikuchi T."/>
            <person name="Tsai I.J."/>
        </authorList>
    </citation>
    <scope>NUCLEOTIDE SEQUENCE [LARGE SCALE GENOMIC DNA]</scope>
    <source>
        <strain evidence="2 3">FFPRI411160</strain>
    </source>
</reference>
<feature type="compositionally biased region" description="Basic and acidic residues" evidence="1">
    <location>
        <begin position="60"/>
        <end position="74"/>
    </location>
</feature>
<evidence type="ECO:0000313" key="2">
    <source>
        <dbReference type="EMBL" id="PAV17890.1"/>
    </source>
</evidence>
<dbReference type="EMBL" id="NBII01000006">
    <property type="protein sequence ID" value="PAV17890.1"/>
    <property type="molecule type" value="Genomic_DNA"/>
</dbReference>
<feature type="compositionally biased region" description="Polar residues" evidence="1">
    <location>
        <begin position="323"/>
        <end position="337"/>
    </location>
</feature>
<dbReference type="OrthoDB" id="3260379at2759"/>
<feature type="compositionally biased region" description="Polar residues" evidence="1">
    <location>
        <begin position="42"/>
        <end position="52"/>
    </location>
</feature>
<feature type="region of interest" description="Disordered" evidence="1">
    <location>
        <begin position="42"/>
        <end position="94"/>
    </location>
</feature>
<feature type="compositionally biased region" description="Low complexity" evidence="1">
    <location>
        <begin position="75"/>
        <end position="85"/>
    </location>
</feature>
<organism evidence="2 3">
    <name type="scientific">Pyrrhoderma noxium</name>
    <dbReference type="NCBI Taxonomy" id="2282107"/>
    <lineage>
        <taxon>Eukaryota</taxon>
        <taxon>Fungi</taxon>
        <taxon>Dikarya</taxon>
        <taxon>Basidiomycota</taxon>
        <taxon>Agaricomycotina</taxon>
        <taxon>Agaricomycetes</taxon>
        <taxon>Hymenochaetales</taxon>
        <taxon>Hymenochaetaceae</taxon>
        <taxon>Pyrrhoderma</taxon>
    </lineage>
</organism>
<feature type="compositionally biased region" description="Polar residues" evidence="1">
    <location>
        <begin position="194"/>
        <end position="212"/>
    </location>
</feature>
<evidence type="ECO:0000313" key="3">
    <source>
        <dbReference type="Proteomes" id="UP000217199"/>
    </source>
</evidence>
<feature type="region of interest" description="Disordered" evidence="1">
    <location>
        <begin position="131"/>
        <end position="220"/>
    </location>
</feature>
<feature type="region of interest" description="Disordered" evidence="1">
    <location>
        <begin position="307"/>
        <end position="377"/>
    </location>
</feature>
<dbReference type="AlphaFoldDB" id="A0A286UE73"/>
<dbReference type="Proteomes" id="UP000217199">
    <property type="component" value="Unassembled WGS sequence"/>
</dbReference>
<feature type="compositionally biased region" description="Polar residues" evidence="1">
    <location>
        <begin position="137"/>
        <end position="153"/>
    </location>
</feature>
<feature type="compositionally biased region" description="Basic and acidic residues" evidence="1">
    <location>
        <begin position="339"/>
        <end position="367"/>
    </location>
</feature>
<evidence type="ECO:0000256" key="1">
    <source>
        <dbReference type="SAM" id="MobiDB-lite"/>
    </source>
</evidence>
<sequence length="518" mass="57804">MSKSRKARVPAKLHNELTEYASLLRVLRANHTYDLSTQLANLSRSNSQLSDSASEDDYDIHENDHINEGHDTGKGKSTATKGKIGSLQHRSSKRSRLSEGWTRWPLLTGDVNHPEWGLRDELSYIVAQNRRKATSLEGKSSTLEESSTPINRSSPHESIVSFSRRDQNFLDEEKEDNHGSSSSFVNSHDDSEGSFHNANSGDETDILSSISDSELGDDTPSNVALTDSTIHQLRILLSSCAAFLPSEHVKAKPHSWASVLQVAKTMKTIPPEILERVEKRLLALYGNATSQEEIGANSSECTYEALTNNPRDSVSETRRVPVTPTSPASTNSQQADLSQGDHKRDNDQSQCSERVRTDNAKNPEVSKSRVGRKRKQRDAEIAIKERIKLLADRDPFVKKIVDEYDSNEALMKVQGSSTTEEDLTRFPRWMSPSIRSLVDEVTGKSPRLYTSSSIPLSHCRARRNALTVECVRDGSWDTLGDVFVIMGQAEREKKGLKISQDFFLVHSPVIMNVLIVIH</sequence>